<evidence type="ECO:0000313" key="4">
    <source>
        <dbReference type="EMBL" id="MBC2834551.1"/>
    </source>
</evidence>
<dbReference type="PROSITE" id="PS50110">
    <property type="entry name" value="RESPONSE_REGULATORY"/>
    <property type="match status" value="1"/>
</dbReference>
<gene>
    <name evidence="4" type="ORF">H7F16_03475</name>
</gene>
<name>A0A842I4Q3_9RHOB</name>
<feature type="transmembrane region" description="Helical" evidence="2">
    <location>
        <begin position="203"/>
        <end position="223"/>
    </location>
</feature>
<feature type="transmembrane region" description="Helical" evidence="2">
    <location>
        <begin position="319"/>
        <end position="335"/>
    </location>
</feature>
<feature type="transmembrane region" description="Helical" evidence="2">
    <location>
        <begin position="262"/>
        <end position="280"/>
    </location>
</feature>
<dbReference type="InterPro" id="IPR052048">
    <property type="entry name" value="ST_Response_Regulator"/>
</dbReference>
<evidence type="ECO:0000256" key="1">
    <source>
        <dbReference type="PROSITE-ProRule" id="PRU00169"/>
    </source>
</evidence>
<keyword evidence="5" id="KW-1185">Reference proteome</keyword>
<feature type="transmembrane region" description="Helical" evidence="2">
    <location>
        <begin position="376"/>
        <end position="396"/>
    </location>
</feature>
<dbReference type="InterPro" id="IPR037185">
    <property type="entry name" value="EmrE-like"/>
</dbReference>
<keyword evidence="2" id="KW-0812">Transmembrane</keyword>
<evidence type="ECO:0000259" key="3">
    <source>
        <dbReference type="PROSITE" id="PS50110"/>
    </source>
</evidence>
<feature type="transmembrane region" description="Helical" evidence="2">
    <location>
        <begin position="463"/>
        <end position="481"/>
    </location>
</feature>
<sequence length="508" mass="54646">MTIEAKVLVVDDSRTSRMIVNKALQQLGCQTVEAASGREALDLMGRDSFDLVLLDIEMPEMDGLAVLRQMRATGDRLNTPVLVISGQEGNLDVVVAAIELGAEDFLPKPFDPTLFRARVASCVEKKRLRDTEIDYLRQMDKLSEAAMVMESGKFHPANLGLEAVAARPDSAGRLAAVFVEMATQVYDRELALQRNVRTLKGGAVLLLSGLLWGLVVPLSVMIYRENPLTLGVTFWSNLVAGLVCCGWAVATGKSLRITWSEFLFLLVWALIFGFSSVVLFEAAGRVSGIALSIIMAMQGFAVFAIAAVMRIEAPSLRRFIGLALGLVGVLALLLVREDGGALDGWGWMLIAMMVPILYGAIDILLAVKHPPTLDSVVSSGLVLVLSAVLVLPFALWRGHFFVLAAEPGLSDLLVAITGFCIGLCTVLYIRLIAMAGAVFGSQSAYAVTVAGIGWSVLLLGESLSLWTGFALVMIVSGLLLVGPKREAGNVEVEFRRKRKARLGKAITA</sequence>
<dbReference type="AlphaFoldDB" id="A0A842I4Q3"/>
<feature type="transmembrane region" description="Helical" evidence="2">
    <location>
        <begin position="347"/>
        <end position="367"/>
    </location>
</feature>
<feature type="domain" description="Response regulatory" evidence="3">
    <location>
        <begin position="6"/>
        <end position="123"/>
    </location>
</feature>
<dbReference type="Pfam" id="PF00072">
    <property type="entry name" value="Response_reg"/>
    <property type="match status" value="1"/>
</dbReference>
<dbReference type="PANTHER" id="PTHR43228">
    <property type="entry name" value="TWO-COMPONENT RESPONSE REGULATOR"/>
    <property type="match status" value="1"/>
</dbReference>
<accession>A0A842I4Q3</accession>
<evidence type="ECO:0000313" key="5">
    <source>
        <dbReference type="Proteomes" id="UP000555411"/>
    </source>
</evidence>
<feature type="modified residue" description="4-aspartylphosphate" evidence="1">
    <location>
        <position position="55"/>
    </location>
</feature>
<feature type="transmembrane region" description="Helical" evidence="2">
    <location>
        <begin position="286"/>
        <end position="307"/>
    </location>
</feature>
<dbReference type="RefSeq" id="WP_185796139.1">
    <property type="nucleotide sequence ID" value="NZ_JACLQD010000001.1"/>
</dbReference>
<keyword evidence="2" id="KW-1133">Transmembrane helix</keyword>
<evidence type="ECO:0000256" key="2">
    <source>
        <dbReference type="SAM" id="Phobius"/>
    </source>
</evidence>
<dbReference type="InterPro" id="IPR011006">
    <property type="entry name" value="CheY-like_superfamily"/>
</dbReference>
<dbReference type="InterPro" id="IPR001789">
    <property type="entry name" value="Sig_transdc_resp-reg_receiver"/>
</dbReference>
<feature type="transmembrane region" description="Helical" evidence="2">
    <location>
        <begin position="229"/>
        <end position="250"/>
    </location>
</feature>
<feature type="transmembrane region" description="Helical" evidence="2">
    <location>
        <begin position="436"/>
        <end position="457"/>
    </location>
</feature>
<organism evidence="4 5">
    <name type="scientific">Paragemmobacter straminiformis</name>
    <dbReference type="NCBI Taxonomy" id="2045119"/>
    <lineage>
        <taxon>Bacteria</taxon>
        <taxon>Pseudomonadati</taxon>
        <taxon>Pseudomonadota</taxon>
        <taxon>Alphaproteobacteria</taxon>
        <taxon>Rhodobacterales</taxon>
        <taxon>Paracoccaceae</taxon>
        <taxon>Paragemmobacter</taxon>
    </lineage>
</organism>
<feature type="transmembrane region" description="Helical" evidence="2">
    <location>
        <begin position="408"/>
        <end position="429"/>
    </location>
</feature>
<dbReference type="SMART" id="SM00448">
    <property type="entry name" value="REC"/>
    <property type="match status" value="1"/>
</dbReference>
<dbReference type="SUPFAM" id="SSF52172">
    <property type="entry name" value="CheY-like"/>
    <property type="match status" value="1"/>
</dbReference>
<protein>
    <submittedName>
        <fullName evidence="4">Response regulator</fullName>
    </submittedName>
</protein>
<reference evidence="4 5" key="1">
    <citation type="journal article" date="2017" name="Int. J. Syst. Evol. Microbiol.">
        <title>Gemmobacter straminiformis sp. nov., isolated from an artificial fountain.</title>
        <authorList>
            <person name="Kang J.Y."/>
            <person name="Kim M.J."/>
            <person name="Chun J."/>
            <person name="Son K.P."/>
            <person name="Jahng K.Y."/>
        </authorList>
    </citation>
    <scope>NUCLEOTIDE SEQUENCE [LARGE SCALE GENOMIC DNA]</scope>
    <source>
        <strain evidence="4 5">CAM-8</strain>
    </source>
</reference>
<keyword evidence="2" id="KW-0472">Membrane</keyword>
<proteinExistence type="predicted"/>
<dbReference type="PANTHER" id="PTHR43228:SF1">
    <property type="entry name" value="TWO-COMPONENT RESPONSE REGULATOR ARR22"/>
    <property type="match status" value="1"/>
</dbReference>
<dbReference type="Gene3D" id="3.40.50.2300">
    <property type="match status" value="1"/>
</dbReference>
<dbReference type="SUPFAM" id="SSF103481">
    <property type="entry name" value="Multidrug resistance efflux transporter EmrE"/>
    <property type="match status" value="2"/>
</dbReference>
<comment type="caution">
    <text evidence="4">The sequence shown here is derived from an EMBL/GenBank/DDBJ whole genome shotgun (WGS) entry which is preliminary data.</text>
</comment>
<dbReference type="EMBL" id="JACLQD010000001">
    <property type="protein sequence ID" value="MBC2834551.1"/>
    <property type="molecule type" value="Genomic_DNA"/>
</dbReference>
<keyword evidence="1" id="KW-0597">Phosphoprotein</keyword>
<dbReference type="Proteomes" id="UP000555411">
    <property type="component" value="Unassembled WGS sequence"/>
</dbReference>
<dbReference type="GO" id="GO:0000160">
    <property type="term" value="P:phosphorelay signal transduction system"/>
    <property type="evidence" value="ECO:0007669"/>
    <property type="project" value="InterPro"/>
</dbReference>